<feature type="domain" description="Phospholipid/glycerol acyltransferase" evidence="5">
    <location>
        <begin position="78"/>
        <end position="191"/>
    </location>
</feature>
<name>A0ABU0W904_9GAMM</name>
<dbReference type="RefSeq" id="WP_306727966.1">
    <property type="nucleotide sequence ID" value="NZ_JAVDDT010000003.1"/>
</dbReference>
<gene>
    <name evidence="6" type="ORF">RBH19_06245</name>
</gene>
<evidence type="ECO:0000259" key="5">
    <source>
        <dbReference type="SMART" id="SM00563"/>
    </source>
</evidence>
<organism evidence="6 7">
    <name type="scientific">Natronospira bacteriovora</name>
    <dbReference type="NCBI Taxonomy" id="3069753"/>
    <lineage>
        <taxon>Bacteria</taxon>
        <taxon>Pseudomonadati</taxon>
        <taxon>Pseudomonadota</taxon>
        <taxon>Gammaproteobacteria</taxon>
        <taxon>Natronospirales</taxon>
        <taxon>Natronospiraceae</taxon>
        <taxon>Natronospira</taxon>
    </lineage>
</organism>
<dbReference type="Pfam" id="PF01553">
    <property type="entry name" value="Acyltransferase"/>
    <property type="match status" value="1"/>
</dbReference>
<protein>
    <submittedName>
        <fullName evidence="6">Lysophospholipid acyltransferase family protein</fullName>
    </submittedName>
</protein>
<keyword evidence="2" id="KW-0808">Transferase</keyword>
<dbReference type="CDD" id="cd07989">
    <property type="entry name" value="LPLAT_AGPAT-like"/>
    <property type="match status" value="1"/>
</dbReference>
<keyword evidence="7" id="KW-1185">Reference proteome</keyword>
<dbReference type="InterPro" id="IPR002123">
    <property type="entry name" value="Plipid/glycerol_acylTrfase"/>
</dbReference>
<evidence type="ECO:0000256" key="4">
    <source>
        <dbReference type="SAM" id="Phobius"/>
    </source>
</evidence>
<keyword evidence="4" id="KW-0812">Transmembrane</keyword>
<sequence length="254" mass="27686">MPLSDIRSAREKFIAALLAPWCWSVTLLWSLPLAALIIVTPGLARRRNLARWSARVLLRLLGLRAQVHGAQRQPAGACVVVANHASYLDGIILTALLPPRFAFVIKKEMAAVPIAGLLLRRLDSLFVENRKRADRGDTRRLLEHTAAGDALGIFPEGTFKRKTGLLPFRSGAFVTAARAQVPVLPITIRGSRRALPAKSLAPLPGTLFVQIHPAIYPRGGGREERASLQAEARAAILRDLDEPDLMDGSGRPQT</sequence>
<accession>A0ABU0W904</accession>
<dbReference type="SMART" id="SM00563">
    <property type="entry name" value="PlsC"/>
    <property type="match status" value="1"/>
</dbReference>
<evidence type="ECO:0000313" key="6">
    <source>
        <dbReference type="EMBL" id="MDQ2069465.1"/>
    </source>
</evidence>
<feature type="transmembrane region" description="Helical" evidence="4">
    <location>
        <begin position="13"/>
        <end position="39"/>
    </location>
</feature>
<evidence type="ECO:0000256" key="2">
    <source>
        <dbReference type="ARBA" id="ARBA00022679"/>
    </source>
</evidence>
<dbReference type="Proteomes" id="UP001239019">
    <property type="component" value="Unassembled WGS sequence"/>
</dbReference>
<dbReference type="PANTHER" id="PTHR10434">
    <property type="entry name" value="1-ACYL-SN-GLYCEROL-3-PHOSPHATE ACYLTRANSFERASE"/>
    <property type="match status" value="1"/>
</dbReference>
<evidence type="ECO:0000256" key="3">
    <source>
        <dbReference type="ARBA" id="ARBA00023315"/>
    </source>
</evidence>
<proteinExistence type="predicted"/>
<reference evidence="6 7" key="1">
    <citation type="submission" date="2023-08" db="EMBL/GenBank/DDBJ databases">
        <title>Whole-genome sequencing of halo(alkali)philic microorganisms from hypersaline lakes.</title>
        <authorList>
            <person name="Sorokin D.Y."/>
            <person name="Abbas B."/>
            <person name="Merkel A.Y."/>
        </authorList>
    </citation>
    <scope>NUCLEOTIDE SEQUENCE [LARGE SCALE GENOMIC DNA]</scope>
    <source>
        <strain evidence="6 7">AB-CW4</strain>
    </source>
</reference>
<evidence type="ECO:0000256" key="1">
    <source>
        <dbReference type="ARBA" id="ARBA00005189"/>
    </source>
</evidence>
<keyword evidence="3 6" id="KW-0012">Acyltransferase</keyword>
<comment type="pathway">
    <text evidence="1">Lipid metabolism.</text>
</comment>
<dbReference type="SUPFAM" id="SSF69593">
    <property type="entry name" value="Glycerol-3-phosphate (1)-acyltransferase"/>
    <property type="match status" value="1"/>
</dbReference>
<dbReference type="GO" id="GO:0016746">
    <property type="term" value="F:acyltransferase activity"/>
    <property type="evidence" value="ECO:0007669"/>
    <property type="project" value="UniProtKB-KW"/>
</dbReference>
<dbReference type="PANTHER" id="PTHR10434:SF11">
    <property type="entry name" value="1-ACYL-SN-GLYCEROL-3-PHOSPHATE ACYLTRANSFERASE"/>
    <property type="match status" value="1"/>
</dbReference>
<keyword evidence="4" id="KW-1133">Transmembrane helix</keyword>
<comment type="caution">
    <text evidence="6">The sequence shown here is derived from an EMBL/GenBank/DDBJ whole genome shotgun (WGS) entry which is preliminary data.</text>
</comment>
<evidence type="ECO:0000313" key="7">
    <source>
        <dbReference type="Proteomes" id="UP001239019"/>
    </source>
</evidence>
<dbReference type="EMBL" id="JAVDDT010000003">
    <property type="protein sequence ID" value="MDQ2069465.1"/>
    <property type="molecule type" value="Genomic_DNA"/>
</dbReference>
<keyword evidence="4" id="KW-0472">Membrane</keyword>